<feature type="region of interest" description="Disordered" evidence="1">
    <location>
        <begin position="52"/>
        <end position="86"/>
    </location>
</feature>
<dbReference type="Proteomes" id="UP001491310">
    <property type="component" value="Unassembled WGS sequence"/>
</dbReference>
<proteinExistence type="predicted"/>
<keyword evidence="3" id="KW-1185">Reference proteome</keyword>
<evidence type="ECO:0000313" key="3">
    <source>
        <dbReference type="Proteomes" id="UP001491310"/>
    </source>
</evidence>
<sequence length="86" mass="9579">MEAAEPLAPERCFDLLAKKKGGELEGDIPHYRAKATARRSRLIQDVRKLVPGHLLNRRGSQHDRGQQQRGAHQWRGSQNPAGVFGG</sequence>
<gene>
    <name evidence="2" type="ORF">WJX75_005052</name>
</gene>
<name>A0ABR2YMR8_9CHLO</name>
<evidence type="ECO:0000256" key="1">
    <source>
        <dbReference type="SAM" id="MobiDB-lite"/>
    </source>
</evidence>
<accession>A0ABR2YMR8</accession>
<feature type="compositionally biased region" description="Polar residues" evidence="1">
    <location>
        <begin position="67"/>
        <end position="80"/>
    </location>
</feature>
<dbReference type="EMBL" id="JALJOT010000008">
    <property type="protein sequence ID" value="KAK9908262.1"/>
    <property type="molecule type" value="Genomic_DNA"/>
</dbReference>
<protein>
    <submittedName>
        <fullName evidence="2">Uncharacterized protein</fullName>
    </submittedName>
</protein>
<evidence type="ECO:0000313" key="2">
    <source>
        <dbReference type="EMBL" id="KAK9908262.1"/>
    </source>
</evidence>
<comment type="caution">
    <text evidence="2">The sequence shown here is derived from an EMBL/GenBank/DDBJ whole genome shotgun (WGS) entry which is preliminary data.</text>
</comment>
<reference evidence="2 3" key="1">
    <citation type="journal article" date="2024" name="Nat. Commun.">
        <title>Phylogenomics reveals the evolutionary origins of lichenization in chlorophyte algae.</title>
        <authorList>
            <person name="Puginier C."/>
            <person name="Libourel C."/>
            <person name="Otte J."/>
            <person name="Skaloud P."/>
            <person name="Haon M."/>
            <person name="Grisel S."/>
            <person name="Petersen M."/>
            <person name="Berrin J.G."/>
            <person name="Delaux P.M."/>
            <person name="Dal Grande F."/>
            <person name="Keller J."/>
        </authorList>
    </citation>
    <scope>NUCLEOTIDE SEQUENCE [LARGE SCALE GENOMIC DNA]</scope>
    <source>
        <strain evidence="2 3">SAG 216-7</strain>
    </source>
</reference>
<organism evidence="2 3">
    <name type="scientific">Coccomyxa subellipsoidea</name>
    <dbReference type="NCBI Taxonomy" id="248742"/>
    <lineage>
        <taxon>Eukaryota</taxon>
        <taxon>Viridiplantae</taxon>
        <taxon>Chlorophyta</taxon>
        <taxon>core chlorophytes</taxon>
        <taxon>Trebouxiophyceae</taxon>
        <taxon>Trebouxiophyceae incertae sedis</taxon>
        <taxon>Coccomyxaceae</taxon>
        <taxon>Coccomyxa</taxon>
    </lineage>
</organism>